<reference evidence="4 5" key="1">
    <citation type="journal article" date="2014" name="Curr. Microbiol.">
        <title>Spirosoma radiotolerans sp. nov., a gamma-radiation-resistant bacterium isolated from gamma ray-irradiated soil.</title>
        <authorList>
            <person name="Lee J.J."/>
            <person name="Srinivasan S."/>
            <person name="Lim S."/>
            <person name="Joe M."/>
            <person name="Im S."/>
            <person name="Bae S.I."/>
            <person name="Park K.R."/>
            <person name="Han J.H."/>
            <person name="Park S.H."/>
            <person name="Joo B.M."/>
            <person name="Park S.J."/>
            <person name="Kim M.K."/>
        </authorList>
    </citation>
    <scope>NUCLEOTIDE SEQUENCE [LARGE SCALE GENOMIC DNA]</scope>
    <source>
        <strain evidence="4 5">DG5A</strain>
    </source>
</reference>
<dbReference type="InterPro" id="IPR029058">
    <property type="entry name" value="AB_hydrolase_fold"/>
</dbReference>
<keyword evidence="4" id="KW-0119">Carbohydrate metabolism</keyword>
<dbReference type="AlphaFoldDB" id="A0A0E3ZRJ5"/>
<feature type="domain" description="BD-FAE-like" evidence="3">
    <location>
        <begin position="79"/>
        <end position="274"/>
    </location>
</feature>
<dbReference type="GO" id="GO:0045493">
    <property type="term" value="P:xylan catabolic process"/>
    <property type="evidence" value="ECO:0007669"/>
    <property type="project" value="UniProtKB-KW"/>
</dbReference>
<dbReference type="InterPro" id="IPR049492">
    <property type="entry name" value="BD-FAE-like_dom"/>
</dbReference>
<dbReference type="PATRIC" id="fig|1379870.5.peg.404"/>
<dbReference type="Proteomes" id="UP000033054">
    <property type="component" value="Chromosome"/>
</dbReference>
<feature type="chain" id="PRO_5002417150" evidence="2">
    <location>
        <begin position="40"/>
        <end position="317"/>
    </location>
</feature>
<accession>A0A0E3ZRJ5</accession>
<keyword evidence="4" id="KW-0326">Glycosidase</keyword>
<proteinExistence type="predicted"/>
<keyword evidence="1 4" id="KW-0378">Hydrolase</keyword>
<gene>
    <name evidence="4" type="ORF">SD10_01840</name>
</gene>
<keyword evidence="5" id="KW-1185">Reference proteome</keyword>
<dbReference type="SUPFAM" id="SSF53474">
    <property type="entry name" value="alpha/beta-Hydrolases"/>
    <property type="match status" value="1"/>
</dbReference>
<dbReference type="RefSeq" id="WP_082111483.1">
    <property type="nucleotide sequence ID" value="NZ_CP010429.1"/>
</dbReference>
<dbReference type="PANTHER" id="PTHR48081:SF6">
    <property type="entry name" value="PEPTIDASE S9 PROLYL OLIGOPEPTIDASE CATALYTIC DOMAIN-CONTAINING PROTEIN"/>
    <property type="match status" value="1"/>
</dbReference>
<protein>
    <submittedName>
        <fullName evidence="4">Endo-1,4-beta-xylanase</fullName>
    </submittedName>
</protein>
<dbReference type="EMBL" id="CP010429">
    <property type="protein sequence ID" value="AKD53830.1"/>
    <property type="molecule type" value="Genomic_DNA"/>
</dbReference>
<evidence type="ECO:0000256" key="2">
    <source>
        <dbReference type="SAM" id="SignalP"/>
    </source>
</evidence>
<evidence type="ECO:0000313" key="4">
    <source>
        <dbReference type="EMBL" id="AKD53830.1"/>
    </source>
</evidence>
<dbReference type="KEGG" id="srd:SD10_01840"/>
<name>A0A0E3ZRJ5_9BACT</name>
<dbReference type="PANTHER" id="PTHR48081">
    <property type="entry name" value="AB HYDROLASE SUPERFAMILY PROTEIN C4A8.06C"/>
    <property type="match status" value="1"/>
</dbReference>
<evidence type="ECO:0000259" key="3">
    <source>
        <dbReference type="Pfam" id="PF20434"/>
    </source>
</evidence>
<evidence type="ECO:0000256" key="1">
    <source>
        <dbReference type="ARBA" id="ARBA00022801"/>
    </source>
</evidence>
<keyword evidence="4" id="KW-0624">Polysaccharide degradation</keyword>
<feature type="signal peptide" evidence="2">
    <location>
        <begin position="1"/>
        <end position="39"/>
    </location>
</feature>
<dbReference type="Pfam" id="PF20434">
    <property type="entry name" value="BD-FAE"/>
    <property type="match status" value="1"/>
</dbReference>
<sequence length="317" mass="34387">MNRFSLRTRTGRMRFANRKSIAVVALAGGLLASSLVANGQEVIPLYAGSVPNAKVSDIQESGAETGVLKGITKPTLAYFKPAPDKASGTAVIVIPGGGYGVVVYQGEGINIAKALAEKGVAAFILKYRLPSEAIMADKKIGPLQDAQQAIKLVRENAAKWGIDASKVGIMGFSAGGHLASTAATHFEKAYVENASNTSLRPDFQVLIYPVISMRDSLTHGGSHDNLLGKNPSRQDVDLFSNELQVRANTPPTYLTHAADDKLVDVDNSIAYFEQLRRQKVPVEMHIYPKGDHGFIFRHPGWMDPLFAWMKVNNWVKN</sequence>
<dbReference type="InterPro" id="IPR050300">
    <property type="entry name" value="GDXG_lipolytic_enzyme"/>
</dbReference>
<dbReference type="GO" id="GO:0016798">
    <property type="term" value="F:hydrolase activity, acting on glycosyl bonds"/>
    <property type="evidence" value="ECO:0007669"/>
    <property type="project" value="UniProtKB-KW"/>
</dbReference>
<dbReference type="HOGENOM" id="CLU_012494_5_1_10"/>
<keyword evidence="2" id="KW-0732">Signal</keyword>
<evidence type="ECO:0000313" key="5">
    <source>
        <dbReference type="Proteomes" id="UP000033054"/>
    </source>
</evidence>
<organism evidence="4 5">
    <name type="scientific">Spirosoma radiotolerans</name>
    <dbReference type="NCBI Taxonomy" id="1379870"/>
    <lineage>
        <taxon>Bacteria</taxon>
        <taxon>Pseudomonadati</taxon>
        <taxon>Bacteroidota</taxon>
        <taxon>Cytophagia</taxon>
        <taxon>Cytophagales</taxon>
        <taxon>Cytophagaceae</taxon>
        <taxon>Spirosoma</taxon>
    </lineage>
</organism>
<dbReference type="Gene3D" id="3.40.50.1820">
    <property type="entry name" value="alpha/beta hydrolase"/>
    <property type="match status" value="1"/>
</dbReference>
<dbReference type="STRING" id="1379870.SD10_01840"/>
<keyword evidence="4" id="KW-0858">Xylan degradation</keyword>